<gene>
    <name evidence="1" type="ordered locus">AM1_3215</name>
</gene>
<accession>B0CFQ7</accession>
<proteinExistence type="predicted"/>
<dbReference type="Proteomes" id="UP000000268">
    <property type="component" value="Chromosome"/>
</dbReference>
<protein>
    <recommendedName>
        <fullName evidence="3">DUF4278 domain-containing protein</fullName>
    </recommendedName>
</protein>
<dbReference type="Pfam" id="PF14105">
    <property type="entry name" value="DUF4278"/>
    <property type="match status" value="1"/>
</dbReference>
<sequence>MKYSYRGVEYTPVSPSVEVTETEIIGHYRGTPCRRRQYATTDLHQPTHVMTYRGVEYGQGVNNSTTRQESTLPQTPKIPDVVPQSISVGTAMNYSRPSGRLGIRDVSDLEKVHNTFIRQTLEHRLAVAKRKGDQGLVQMLEQEQHQLN</sequence>
<evidence type="ECO:0000313" key="1">
    <source>
        <dbReference type="EMBL" id="ABW28211.1"/>
    </source>
</evidence>
<reference evidence="1 2" key="1">
    <citation type="journal article" date="2008" name="Proc. Natl. Acad. Sci. U.S.A.">
        <title>Niche adaptation and genome expansion in the chlorophyll d-producing cyanobacterium Acaryochloris marina.</title>
        <authorList>
            <person name="Swingley W.D."/>
            <person name="Chen M."/>
            <person name="Cheung P.C."/>
            <person name="Conrad A.L."/>
            <person name="Dejesa L.C."/>
            <person name="Hao J."/>
            <person name="Honchak B.M."/>
            <person name="Karbach L.E."/>
            <person name="Kurdoglu A."/>
            <person name="Lahiri S."/>
            <person name="Mastrian S.D."/>
            <person name="Miyashita H."/>
            <person name="Page L."/>
            <person name="Ramakrishna P."/>
            <person name="Satoh S."/>
            <person name="Sattley W.M."/>
            <person name="Shimada Y."/>
            <person name="Taylor H.L."/>
            <person name="Tomo T."/>
            <person name="Tsuchiya T."/>
            <person name="Wang Z.T."/>
            <person name="Raymond J."/>
            <person name="Mimuro M."/>
            <person name="Blankenship R.E."/>
            <person name="Touchman J.W."/>
        </authorList>
    </citation>
    <scope>NUCLEOTIDE SEQUENCE [LARGE SCALE GENOMIC DNA]</scope>
    <source>
        <strain evidence="2">MBIC 11017</strain>
    </source>
</reference>
<evidence type="ECO:0000313" key="2">
    <source>
        <dbReference type="Proteomes" id="UP000000268"/>
    </source>
</evidence>
<dbReference type="HOGENOM" id="CLU_150570_0_0_3"/>
<dbReference type="KEGG" id="amr:AM1_3215"/>
<dbReference type="AlphaFoldDB" id="B0CFQ7"/>
<keyword evidence="2" id="KW-1185">Reference proteome</keyword>
<evidence type="ECO:0008006" key="3">
    <source>
        <dbReference type="Google" id="ProtNLM"/>
    </source>
</evidence>
<organism evidence="1 2">
    <name type="scientific">Acaryochloris marina (strain MBIC 11017)</name>
    <dbReference type="NCBI Taxonomy" id="329726"/>
    <lineage>
        <taxon>Bacteria</taxon>
        <taxon>Bacillati</taxon>
        <taxon>Cyanobacteriota</taxon>
        <taxon>Cyanophyceae</taxon>
        <taxon>Acaryochloridales</taxon>
        <taxon>Acaryochloridaceae</taxon>
        <taxon>Acaryochloris</taxon>
    </lineage>
</organism>
<name>B0CFQ7_ACAM1</name>
<dbReference type="OrthoDB" id="515032at2"/>
<dbReference type="EMBL" id="CP000828">
    <property type="protein sequence ID" value="ABW28211.1"/>
    <property type="molecule type" value="Genomic_DNA"/>
</dbReference>
<dbReference type="RefSeq" id="WP_010472302.1">
    <property type="nucleotide sequence ID" value="NC_009925.1"/>
</dbReference>
<dbReference type="InterPro" id="IPR025458">
    <property type="entry name" value="DUF4278"/>
</dbReference>